<evidence type="ECO:0000259" key="1">
    <source>
        <dbReference type="SMART" id="SM00849"/>
    </source>
</evidence>
<reference evidence="4" key="2">
    <citation type="submission" date="2017-05" db="EMBL/GenBank/DDBJ databases">
        <title>Improved OligoMM genomes.</title>
        <authorList>
            <person name="Garzetti D."/>
        </authorList>
    </citation>
    <scope>NUCLEOTIDE SEQUENCE [LARGE SCALE GENOMIC DNA]</scope>
    <source>
        <strain evidence="4">KB18</strain>
    </source>
</reference>
<reference evidence="3 5" key="3">
    <citation type="submission" date="2020-11" db="EMBL/GenBank/DDBJ databases">
        <title>Closed and high quality bacterial genomes of the OMM12 community.</title>
        <authorList>
            <person name="Marbouty M."/>
            <person name="Lamy-Besnier Q."/>
            <person name="Debarbieux L."/>
            <person name="Koszul R."/>
        </authorList>
    </citation>
    <scope>NUCLEOTIDE SEQUENCE [LARGE SCALE GENOMIC DNA]</scope>
    <source>
        <strain evidence="3 5">KB18</strain>
    </source>
</reference>
<accession>A0A1Z2XV61</accession>
<dbReference type="EMBL" id="CP065321">
    <property type="protein sequence ID" value="QQR31619.1"/>
    <property type="molecule type" value="Genomic_DNA"/>
</dbReference>
<dbReference type="Gene3D" id="3.60.15.10">
    <property type="entry name" value="Ribonuclease Z/Hydroxyacylglutathione hydrolase-like"/>
    <property type="match status" value="1"/>
</dbReference>
<reference evidence="2" key="1">
    <citation type="journal article" date="2017" name="Genome Announc.">
        <title>High-Quality Whole-Genome Sequences of the Oligo-Mouse-Microbiota Bacterial Community.</title>
        <authorList>
            <person name="Garzetti D."/>
            <person name="Brugiroux S."/>
            <person name="Bunk B."/>
            <person name="Pukall R."/>
            <person name="McCoy K.D."/>
            <person name="Macpherson A.J."/>
            <person name="Stecher B."/>
        </authorList>
    </citation>
    <scope>NUCLEOTIDE SEQUENCE</scope>
    <source>
        <strain evidence="2">KB18</strain>
    </source>
</reference>
<evidence type="ECO:0000313" key="4">
    <source>
        <dbReference type="Proteomes" id="UP000196710"/>
    </source>
</evidence>
<dbReference type="PANTHER" id="PTHR42967">
    <property type="entry name" value="METAL DEPENDENT HYDROLASE"/>
    <property type="match status" value="1"/>
</dbReference>
<evidence type="ECO:0000313" key="5">
    <source>
        <dbReference type="Proteomes" id="UP000596035"/>
    </source>
</evidence>
<dbReference type="InterPro" id="IPR001279">
    <property type="entry name" value="Metallo-B-lactamas"/>
</dbReference>
<proteinExistence type="predicted"/>
<keyword evidence="4" id="KW-1185">Reference proteome</keyword>
<organism evidence="3 5">
    <name type="scientific">Acutalibacter muris</name>
    <dbReference type="NCBI Taxonomy" id="1796620"/>
    <lineage>
        <taxon>Bacteria</taxon>
        <taxon>Bacillati</taxon>
        <taxon>Bacillota</taxon>
        <taxon>Clostridia</taxon>
        <taxon>Eubacteriales</taxon>
        <taxon>Acutalibacteraceae</taxon>
        <taxon>Acutalibacter</taxon>
    </lineage>
</organism>
<dbReference type="SUPFAM" id="SSF56281">
    <property type="entry name" value="Metallo-hydrolase/oxidoreductase"/>
    <property type="match status" value="1"/>
</dbReference>
<dbReference type="EMBL" id="CP021422">
    <property type="protein sequence ID" value="ASB42338.1"/>
    <property type="molecule type" value="Genomic_DNA"/>
</dbReference>
<sequence>MKVTFILHSGYFVELDSCCLLFDYWRGDIPQSDKPLYVFASHHHEDHFSPEVFKEARPGRRVRFILSKDIFESRVPEELREAALFVKPHETYELEGLRLATLKSTDEGVAFLVECEGKRIYHAGDLNCWVWEGAPKWQNDMMEKAYREELRLLEGKDIDVAFVPLDPRQDADFDLGMRYFFEAAGAEAAGAAHVFPMHMWEDYTVVPLFKGTPTYKEYAPRVMDVKEPGQVFEI</sequence>
<dbReference type="InterPro" id="IPR036866">
    <property type="entry name" value="RibonucZ/Hydroxyglut_hydro"/>
</dbReference>
<dbReference type="Pfam" id="PF13483">
    <property type="entry name" value="Lactamase_B_3"/>
    <property type="match status" value="1"/>
</dbReference>
<feature type="domain" description="Metallo-beta-lactamase" evidence="1">
    <location>
        <begin position="7"/>
        <end position="165"/>
    </location>
</feature>
<dbReference type="KEGG" id="amur:ADH66_17780"/>
<dbReference type="RefSeq" id="WP_066538040.1">
    <property type="nucleotide sequence ID" value="NZ_CAPVCI010000008.1"/>
</dbReference>
<protein>
    <submittedName>
        <fullName evidence="3">MBL fold metallo-hydrolase</fullName>
    </submittedName>
</protein>
<dbReference type="PANTHER" id="PTHR42967:SF1">
    <property type="entry name" value="MBL FOLD METALLO-HYDROLASE"/>
    <property type="match status" value="1"/>
</dbReference>
<evidence type="ECO:0000313" key="2">
    <source>
        <dbReference type="EMBL" id="ASB42338.1"/>
    </source>
</evidence>
<dbReference type="SMART" id="SM00849">
    <property type="entry name" value="Lactamase_B"/>
    <property type="match status" value="1"/>
</dbReference>
<dbReference type="Proteomes" id="UP000196710">
    <property type="component" value="Chromosome"/>
</dbReference>
<dbReference type="Proteomes" id="UP000596035">
    <property type="component" value="Chromosome"/>
</dbReference>
<dbReference type="AlphaFoldDB" id="A0A1Z2XV61"/>
<gene>
    <name evidence="2" type="ORF">ADH66_17780</name>
    <name evidence="3" type="ORF">I5Q82_08180</name>
</gene>
<name>A0A1Z2XV61_9FIRM</name>
<evidence type="ECO:0000313" key="3">
    <source>
        <dbReference type="EMBL" id="QQR31619.1"/>
    </source>
</evidence>